<comment type="caution">
    <text evidence="2">The sequence shown here is derived from an EMBL/GenBank/DDBJ whole genome shotgun (WGS) entry which is preliminary data.</text>
</comment>
<gene>
    <name evidence="2" type="ORF">F2Q69_00033032</name>
</gene>
<reference evidence="2" key="1">
    <citation type="submission" date="2019-12" db="EMBL/GenBank/DDBJ databases">
        <title>Genome sequencing and annotation of Brassica cretica.</title>
        <authorList>
            <person name="Studholme D.J."/>
            <person name="Sarris P."/>
        </authorList>
    </citation>
    <scope>NUCLEOTIDE SEQUENCE</scope>
    <source>
        <strain evidence="2">PFS-109/04</strain>
        <tissue evidence="2">Leaf</tissue>
    </source>
</reference>
<dbReference type="PANTHER" id="PTHR46856:SF1">
    <property type="entry name" value="PX DOMAIN-CONTAINING PROTEIN EREL1-RELATED"/>
    <property type="match status" value="1"/>
</dbReference>
<accession>A0A8S9SKY0</accession>
<dbReference type="GO" id="GO:0015031">
    <property type="term" value="P:protein transport"/>
    <property type="evidence" value="ECO:0007669"/>
    <property type="project" value="InterPro"/>
</dbReference>
<dbReference type="InterPro" id="IPR044588">
    <property type="entry name" value="EREX-like"/>
</dbReference>
<evidence type="ECO:0000256" key="1">
    <source>
        <dbReference type="SAM" id="MobiDB-lite"/>
    </source>
</evidence>
<protein>
    <submittedName>
        <fullName evidence="2">Uncharacterized protein</fullName>
    </submittedName>
</protein>
<sequence length="73" mass="8928">MQRRSPPKHRHDGTSPLPLGMDWSPPPRKWKWRCEVFVIRFPLYSDEMKPYAGFLSGLYPVRWVFDSEKRWFF</sequence>
<feature type="region of interest" description="Disordered" evidence="1">
    <location>
        <begin position="1"/>
        <end position="20"/>
    </location>
</feature>
<dbReference type="Proteomes" id="UP000712600">
    <property type="component" value="Unassembled WGS sequence"/>
</dbReference>
<evidence type="ECO:0000313" key="3">
    <source>
        <dbReference type="Proteomes" id="UP000712600"/>
    </source>
</evidence>
<dbReference type="AlphaFoldDB" id="A0A8S9SKY0"/>
<feature type="compositionally biased region" description="Basic residues" evidence="1">
    <location>
        <begin position="1"/>
        <end position="11"/>
    </location>
</feature>
<name>A0A8S9SKY0_BRACR</name>
<evidence type="ECO:0000313" key="2">
    <source>
        <dbReference type="EMBL" id="KAF3600610.1"/>
    </source>
</evidence>
<proteinExistence type="predicted"/>
<dbReference type="EMBL" id="QGKX02000004">
    <property type="protein sequence ID" value="KAF3600610.1"/>
    <property type="molecule type" value="Genomic_DNA"/>
</dbReference>
<dbReference type="PANTHER" id="PTHR46856">
    <property type="entry name" value="PX DOMAIN-CONTAINING PROTEIN EREL1-RELATED"/>
    <property type="match status" value="1"/>
</dbReference>
<organism evidence="2 3">
    <name type="scientific">Brassica cretica</name>
    <name type="common">Mustard</name>
    <dbReference type="NCBI Taxonomy" id="69181"/>
    <lineage>
        <taxon>Eukaryota</taxon>
        <taxon>Viridiplantae</taxon>
        <taxon>Streptophyta</taxon>
        <taxon>Embryophyta</taxon>
        <taxon>Tracheophyta</taxon>
        <taxon>Spermatophyta</taxon>
        <taxon>Magnoliopsida</taxon>
        <taxon>eudicotyledons</taxon>
        <taxon>Gunneridae</taxon>
        <taxon>Pentapetalae</taxon>
        <taxon>rosids</taxon>
        <taxon>malvids</taxon>
        <taxon>Brassicales</taxon>
        <taxon>Brassicaceae</taxon>
        <taxon>Brassiceae</taxon>
        <taxon>Brassica</taxon>
    </lineage>
</organism>